<evidence type="ECO:0000313" key="3">
    <source>
        <dbReference type="EMBL" id="GAG31369.1"/>
    </source>
</evidence>
<sequence length="71" mass="7746">MPNMRESNGGPGAGGSGMATVPEVAEHLKLSRASIYKLMDQQELAYVKLGKSRRVPWDAVHRLVKQNLVNG</sequence>
<feature type="region of interest" description="Disordered" evidence="1">
    <location>
        <begin position="1"/>
        <end position="20"/>
    </location>
</feature>
<protein>
    <recommendedName>
        <fullName evidence="2">Helix-turn-helix domain-containing protein</fullName>
    </recommendedName>
</protein>
<feature type="domain" description="Helix-turn-helix" evidence="2">
    <location>
        <begin position="20"/>
        <end position="67"/>
    </location>
</feature>
<gene>
    <name evidence="3" type="ORF">S01H1_70171</name>
</gene>
<reference evidence="3" key="1">
    <citation type="journal article" date="2014" name="Front. Microbiol.">
        <title>High frequency of phylogenetically diverse reductive dehalogenase-homologous genes in deep subseafloor sedimentary metagenomes.</title>
        <authorList>
            <person name="Kawai M."/>
            <person name="Futagami T."/>
            <person name="Toyoda A."/>
            <person name="Takaki Y."/>
            <person name="Nishi S."/>
            <person name="Hori S."/>
            <person name="Arai W."/>
            <person name="Tsubouchi T."/>
            <person name="Morono Y."/>
            <person name="Uchiyama I."/>
            <person name="Ito T."/>
            <person name="Fujiyama A."/>
            <person name="Inagaki F."/>
            <person name="Takami H."/>
        </authorList>
    </citation>
    <scope>NUCLEOTIDE SEQUENCE</scope>
    <source>
        <strain evidence="3">Expedition CK06-06</strain>
    </source>
</reference>
<dbReference type="EMBL" id="BARS01046641">
    <property type="protein sequence ID" value="GAG31369.1"/>
    <property type="molecule type" value="Genomic_DNA"/>
</dbReference>
<dbReference type="InterPro" id="IPR010093">
    <property type="entry name" value="SinI_DNA-bd"/>
</dbReference>
<comment type="caution">
    <text evidence="3">The sequence shown here is derived from an EMBL/GenBank/DDBJ whole genome shotgun (WGS) entry which is preliminary data.</text>
</comment>
<dbReference type="NCBIfam" id="TIGR01764">
    <property type="entry name" value="excise"/>
    <property type="match status" value="1"/>
</dbReference>
<name>X0WK57_9ZZZZ</name>
<organism evidence="3">
    <name type="scientific">marine sediment metagenome</name>
    <dbReference type="NCBI Taxonomy" id="412755"/>
    <lineage>
        <taxon>unclassified sequences</taxon>
        <taxon>metagenomes</taxon>
        <taxon>ecological metagenomes</taxon>
    </lineage>
</organism>
<evidence type="ECO:0000259" key="2">
    <source>
        <dbReference type="Pfam" id="PF12728"/>
    </source>
</evidence>
<dbReference type="AlphaFoldDB" id="X0WK57"/>
<proteinExistence type="predicted"/>
<dbReference type="InterPro" id="IPR041657">
    <property type="entry name" value="HTH_17"/>
</dbReference>
<dbReference type="Pfam" id="PF12728">
    <property type="entry name" value="HTH_17"/>
    <property type="match status" value="1"/>
</dbReference>
<accession>X0WK57</accession>
<evidence type="ECO:0000256" key="1">
    <source>
        <dbReference type="SAM" id="MobiDB-lite"/>
    </source>
</evidence>
<dbReference type="GO" id="GO:0003677">
    <property type="term" value="F:DNA binding"/>
    <property type="evidence" value="ECO:0007669"/>
    <property type="project" value="InterPro"/>
</dbReference>